<feature type="transmembrane region" description="Helical" evidence="6">
    <location>
        <begin position="32"/>
        <end position="54"/>
    </location>
</feature>
<gene>
    <name evidence="7" type="ORF">C8P66_11860</name>
</gene>
<evidence type="ECO:0000256" key="4">
    <source>
        <dbReference type="ARBA" id="ARBA00023136"/>
    </source>
</evidence>
<feature type="transmembrane region" description="Helical" evidence="6">
    <location>
        <begin position="6"/>
        <end position="25"/>
    </location>
</feature>
<dbReference type="InterPro" id="IPR052719">
    <property type="entry name" value="CvpA-like"/>
</dbReference>
<protein>
    <submittedName>
        <fullName evidence="7">Membrane protein required for colicin V production</fullName>
    </submittedName>
</protein>
<dbReference type="Proteomes" id="UP000249688">
    <property type="component" value="Unassembled WGS sequence"/>
</dbReference>
<dbReference type="PANTHER" id="PTHR36926">
    <property type="entry name" value="COLICIN V PRODUCTION PROTEIN"/>
    <property type="match status" value="1"/>
</dbReference>
<dbReference type="RefSeq" id="WP_111399231.1">
    <property type="nucleotide sequence ID" value="NZ_QKYU01000018.1"/>
</dbReference>
<dbReference type="GO" id="GO:0016020">
    <property type="term" value="C:membrane"/>
    <property type="evidence" value="ECO:0007669"/>
    <property type="project" value="UniProtKB-SubCell"/>
</dbReference>
<evidence type="ECO:0000256" key="1">
    <source>
        <dbReference type="ARBA" id="ARBA00004141"/>
    </source>
</evidence>
<sequence>MTWVDIALLVVLALSALISFFRGFVAETLGVAAWVGAIALAFLTKPLSVAFLLPFIEPRWVAEVVAVGAVFLITLVFLKLLIAWISGHIQRSALGGVDRSLGVLFGLARGAFLAILAYIVAGLFVPATDRWPEAVREARALPHVADGAAWIADQMPVEYRPRLPDLPGRRVPTQEDLLRPAARSRT</sequence>
<comment type="caution">
    <text evidence="7">The sequence shown here is derived from an EMBL/GenBank/DDBJ whole genome shotgun (WGS) entry which is preliminary data.</text>
</comment>
<evidence type="ECO:0000313" key="7">
    <source>
        <dbReference type="EMBL" id="PZW42274.1"/>
    </source>
</evidence>
<feature type="transmembrane region" description="Helical" evidence="6">
    <location>
        <begin position="103"/>
        <end position="125"/>
    </location>
</feature>
<evidence type="ECO:0000256" key="5">
    <source>
        <dbReference type="SAM" id="MobiDB-lite"/>
    </source>
</evidence>
<name>A0A2W7I6J1_9PROT</name>
<feature type="region of interest" description="Disordered" evidence="5">
    <location>
        <begin position="163"/>
        <end position="186"/>
    </location>
</feature>
<dbReference type="InterPro" id="IPR003825">
    <property type="entry name" value="Colicin-V_CvpA"/>
</dbReference>
<dbReference type="EMBL" id="QKYU01000018">
    <property type="protein sequence ID" value="PZW42274.1"/>
    <property type="molecule type" value="Genomic_DNA"/>
</dbReference>
<keyword evidence="4 6" id="KW-0472">Membrane</keyword>
<evidence type="ECO:0000256" key="3">
    <source>
        <dbReference type="ARBA" id="ARBA00022989"/>
    </source>
</evidence>
<reference evidence="7 8" key="1">
    <citation type="submission" date="2018-06" db="EMBL/GenBank/DDBJ databases">
        <title>Genomic Encyclopedia of Archaeal and Bacterial Type Strains, Phase II (KMG-II): from individual species to whole genera.</title>
        <authorList>
            <person name="Goeker M."/>
        </authorList>
    </citation>
    <scope>NUCLEOTIDE SEQUENCE [LARGE SCALE GENOMIC DNA]</scope>
    <source>
        <strain evidence="7 8">DSM 24525</strain>
    </source>
</reference>
<keyword evidence="8" id="KW-1185">Reference proteome</keyword>
<dbReference type="PANTHER" id="PTHR36926:SF1">
    <property type="entry name" value="COLICIN V PRODUCTION PROTEIN"/>
    <property type="match status" value="1"/>
</dbReference>
<feature type="transmembrane region" description="Helical" evidence="6">
    <location>
        <begin position="60"/>
        <end position="82"/>
    </location>
</feature>
<dbReference type="OrthoDB" id="9806894at2"/>
<evidence type="ECO:0000313" key="8">
    <source>
        <dbReference type="Proteomes" id="UP000249688"/>
    </source>
</evidence>
<keyword evidence="3 6" id="KW-1133">Transmembrane helix</keyword>
<dbReference type="Pfam" id="PF02674">
    <property type="entry name" value="Colicin_V"/>
    <property type="match status" value="1"/>
</dbReference>
<keyword evidence="2 6" id="KW-0812">Transmembrane</keyword>
<evidence type="ECO:0000256" key="2">
    <source>
        <dbReference type="ARBA" id="ARBA00022692"/>
    </source>
</evidence>
<organism evidence="7 8">
    <name type="scientific">Humitalea rosea</name>
    <dbReference type="NCBI Taxonomy" id="990373"/>
    <lineage>
        <taxon>Bacteria</taxon>
        <taxon>Pseudomonadati</taxon>
        <taxon>Pseudomonadota</taxon>
        <taxon>Alphaproteobacteria</taxon>
        <taxon>Acetobacterales</taxon>
        <taxon>Roseomonadaceae</taxon>
        <taxon>Humitalea</taxon>
    </lineage>
</organism>
<dbReference type="GO" id="GO:0009403">
    <property type="term" value="P:toxin biosynthetic process"/>
    <property type="evidence" value="ECO:0007669"/>
    <property type="project" value="InterPro"/>
</dbReference>
<proteinExistence type="predicted"/>
<accession>A0A2W7I6J1</accession>
<evidence type="ECO:0000256" key="6">
    <source>
        <dbReference type="SAM" id="Phobius"/>
    </source>
</evidence>
<comment type="subcellular location">
    <subcellularLocation>
        <location evidence="1">Membrane</location>
        <topology evidence="1">Multi-pass membrane protein</topology>
    </subcellularLocation>
</comment>
<dbReference type="AlphaFoldDB" id="A0A2W7I6J1"/>